<comment type="pathway">
    <text evidence="2">tRNA modification; wybutosine-tRNA(Phe) biosynthesis.</text>
</comment>
<dbReference type="InterPro" id="IPR013917">
    <property type="entry name" value="tRNA_wybutosine-synth"/>
</dbReference>
<sequence length="445" mass="50486">MTQDIPEETDDDSETDETDEELDDDTPTEEPVELMDLEDMGSMAQKLKEARKERESQRSGKAKKRSPTDMVTPALHKSLTKQGYKIIGTHSGVKICRWTKAALRGRGFCYKHSFYGIQSHLCMETTPSLACANKCVFCWRHHTNPVGTEWRWNIDDPAFILEGAMENHDQMIKQLKGVPGVQMDRFLEARTIRHCALSLVGEPIMYPYINDFVSLLHARRISSFLVTNAQFPDAIANMVPCTQLYVSVDAATKDSLKKIDRPLFRDFWERFLSSLEALGKKGQRTVYRLTLVKEFNTDEMDAYAELIARGQPDFIEIKGVTFCGYSGASPITMEHVPYHREVAYFTQQIVDRIPGGGYAIACEHAHSCSVLVAADRFRGGPTGWRTHIDYDRFHDLVAKGDHFTSLDYMADTPAWAIYGSEEQGFDPSETRYYRKKAGKKAQGTT</sequence>
<comment type="cofactor">
    <cofactor evidence="1">
        <name>[4Fe-4S] cluster</name>
        <dbReference type="ChEBI" id="CHEBI:49883"/>
    </cofactor>
</comment>
<feature type="compositionally biased region" description="Basic and acidic residues" evidence="16">
    <location>
        <begin position="46"/>
        <end position="58"/>
    </location>
</feature>
<dbReference type="OrthoDB" id="271553at2759"/>
<evidence type="ECO:0000313" key="19">
    <source>
        <dbReference type="Proteomes" id="UP000267251"/>
    </source>
</evidence>
<dbReference type="PANTHER" id="PTHR13930">
    <property type="entry name" value="S-ADENOSYL-L-METHIONINE-DEPENDENT TRNA 4-DEMETHYLWYOSINE SYNTHASE"/>
    <property type="match status" value="1"/>
</dbReference>
<keyword evidence="12" id="KW-0456">Lyase</keyword>
<evidence type="ECO:0000256" key="10">
    <source>
        <dbReference type="ARBA" id="ARBA00023004"/>
    </source>
</evidence>
<protein>
    <recommendedName>
        <fullName evidence="14">S-adenosyl-L-methionine-dependent tRNA 4-demethylwyosine synthase</fullName>
        <ecNumber evidence="4">4.1.3.44</ecNumber>
    </recommendedName>
    <alternativeName>
        <fullName evidence="15">tRNA wybutosine-synthesizing protein 1</fullName>
    </alternativeName>
</protein>
<keyword evidence="19" id="KW-1185">Reference proteome</keyword>
<dbReference type="Gene3D" id="3.20.20.70">
    <property type="entry name" value="Aldolase class I"/>
    <property type="match status" value="1"/>
</dbReference>
<dbReference type="SFLD" id="SFLDG01071">
    <property type="entry name" value="tRNA_wybutosine-synthesizing"/>
    <property type="match status" value="1"/>
</dbReference>
<evidence type="ECO:0000256" key="11">
    <source>
        <dbReference type="ARBA" id="ARBA00023014"/>
    </source>
</evidence>
<gene>
    <name evidence="18" type="ORF">BJ684DRAFT_21772</name>
</gene>
<dbReference type="GO" id="GO:0102521">
    <property type="term" value="F:tRNA-4-demethylwyosine synthase activity"/>
    <property type="evidence" value="ECO:0007669"/>
    <property type="project" value="UniProtKB-EC"/>
</dbReference>
<dbReference type="InterPro" id="IPR034556">
    <property type="entry name" value="tRNA_wybutosine-synthase"/>
</dbReference>
<keyword evidence="8" id="KW-0479">Metal-binding</keyword>
<dbReference type="Pfam" id="PF08608">
    <property type="entry name" value="Wyosine_form"/>
    <property type="match status" value="1"/>
</dbReference>
<accession>A0A4P9Y0T0</accession>
<keyword evidence="9" id="KW-0547">Nucleotide-binding</keyword>
<dbReference type="GO" id="GO:0031591">
    <property type="term" value="P:wybutosine biosynthetic process"/>
    <property type="evidence" value="ECO:0007669"/>
    <property type="project" value="TreeGrafter"/>
</dbReference>
<organism evidence="18 19">
    <name type="scientific">Piptocephalis cylindrospora</name>
    <dbReference type="NCBI Taxonomy" id="1907219"/>
    <lineage>
        <taxon>Eukaryota</taxon>
        <taxon>Fungi</taxon>
        <taxon>Fungi incertae sedis</taxon>
        <taxon>Zoopagomycota</taxon>
        <taxon>Zoopagomycotina</taxon>
        <taxon>Zoopagomycetes</taxon>
        <taxon>Zoopagales</taxon>
        <taxon>Piptocephalidaceae</taxon>
        <taxon>Piptocephalis</taxon>
    </lineage>
</organism>
<dbReference type="Proteomes" id="UP000267251">
    <property type="component" value="Unassembled WGS sequence"/>
</dbReference>
<evidence type="ECO:0000256" key="9">
    <source>
        <dbReference type="ARBA" id="ARBA00022741"/>
    </source>
</evidence>
<dbReference type="SUPFAM" id="SSF102114">
    <property type="entry name" value="Radical SAM enzymes"/>
    <property type="match status" value="1"/>
</dbReference>
<keyword evidence="10" id="KW-0408">Iron</keyword>
<evidence type="ECO:0000256" key="13">
    <source>
        <dbReference type="ARBA" id="ARBA00049466"/>
    </source>
</evidence>
<evidence type="ECO:0000256" key="2">
    <source>
        <dbReference type="ARBA" id="ARBA00004797"/>
    </source>
</evidence>
<dbReference type="GO" id="GO:0000166">
    <property type="term" value="F:nucleotide binding"/>
    <property type="evidence" value="ECO:0007669"/>
    <property type="project" value="UniProtKB-KW"/>
</dbReference>
<dbReference type="PROSITE" id="PS51918">
    <property type="entry name" value="RADICAL_SAM"/>
    <property type="match status" value="1"/>
</dbReference>
<dbReference type="FunFam" id="3.20.20.70:FF:000196">
    <property type="entry name" value="S-adenosyl-L-methionine-dependent tRNA 4-demethylwyosine synthase"/>
    <property type="match status" value="1"/>
</dbReference>
<comment type="catalytic activity">
    <reaction evidence="13">
        <text>N(1)-methylguanosine(37) in tRNA(Phe) + pyruvate + S-adenosyl-L-methionine = 4-demethylwyosine(37) in tRNA(Phe) + 5'-deoxyadenosine + L-methionine + CO2 + H2O</text>
        <dbReference type="Rhea" id="RHEA:36347"/>
        <dbReference type="Rhea" id="RHEA-COMP:10164"/>
        <dbReference type="Rhea" id="RHEA-COMP:10165"/>
        <dbReference type="ChEBI" id="CHEBI:15361"/>
        <dbReference type="ChEBI" id="CHEBI:15377"/>
        <dbReference type="ChEBI" id="CHEBI:16526"/>
        <dbReference type="ChEBI" id="CHEBI:17319"/>
        <dbReference type="ChEBI" id="CHEBI:57844"/>
        <dbReference type="ChEBI" id="CHEBI:59789"/>
        <dbReference type="ChEBI" id="CHEBI:64315"/>
        <dbReference type="ChEBI" id="CHEBI:73542"/>
        <dbReference type="EC" id="4.1.3.44"/>
    </reaction>
</comment>
<evidence type="ECO:0000256" key="12">
    <source>
        <dbReference type="ARBA" id="ARBA00023239"/>
    </source>
</evidence>
<proteinExistence type="inferred from homology"/>
<evidence type="ECO:0000256" key="4">
    <source>
        <dbReference type="ARBA" id="ARBA00012821"/>
    </source>
</evidence>
<evidence type="ECO:0000256" key="1">
    <source>
        <dbReference type="ARBA" id="ARBA00001966"/>
    </source>
</evidence>
<evidence type="ECO:0000259" key="17">
    <source>
        <dbReference type="PROSITE" id="PS51918"/>
    </source>
</evidence>
<reference evidence="19" key="1">
    <citation type="journal article" date="2018" name="Nat. Microbiol.">
        <title>Leveraging single-cell genomics to expand the fungal tree of life.</title>
        <authorList>
            <person name="Ahrendt S.R."/>
            <person name="Quandt C.A."/>
            <person name="Ciobanu D."/>
            <person name="Clum A."/>
            <person name="Salamov A."/>
            <person name="Andreopoulos B."/>
            <person name="Cheng J.F."/>
            <person name="Woyke T."/>
            <person name="Pelin A."/>
            <person name="Henrissat B."/>
            <person name="Reynolds N.K."/>
            <person name="Benny G.L."/>
            <person name="Smith M.E."/>
            <person name="James T.Y."/>
            <person name="Grigoriev I.V."/>
        </authorList>
    </citation>
    <scope>NUCLEOTIDE SEQUENCE [LARGE SCALE GENOMIC DNA]</scope>
</reference>
<dbReference type="SFLD" id="SFLDF00284">
    <property type="entry name" value="tRNA_wybutosine-synthesizing"/>
    <property type="match status" value="1"/>
</dbReference>
<name>A0A4P9Y0T0_9FUNG</name>
<evidence type="ECO:0000256" key="6">
    <source>
        <dbReference type="ARBA" id="ARBA00022691"/>
    </source>
</evidence>
<dbReference type="GO" id="GO:0051539">
    <property type="term" value="F:4 iron, 4 sulfur cluster binding"/>
    <property type="evidence" value="ECO:0007669"/>
    <property type="project" value="UniProtKB-KW"/>
</dbReference>
<evidence type="ECO:0000256" key="16">
    <source>
        <dbReference type="SAM" id="MobiDB-lite"/>
    </source>
</evidence>
<dbReference type="SFLD" id="SFLDS00029">
    <property type="entry name" value="Radical_SAM"/>
    <property type="match status" value="1"/>
</dbReference>
<evidence type="ECO:0000256" key="7">
    <source>
        <dbReference type="ARBA" id="ARBA00022694"/>
    </source>
</evidence>
<evidence type="ECO:0000313" key="18">
    <source>
        <dbReference type="EMBL" id="RKP11651.1"/>
    </source>
</evidence>
<evidence type="ECO:0000256" key="14">
    <source>
        <dbReference type="ARBA" id="ARBA00071388"/>
    </source>
</evidence>
<dbReference type="PANTHER" id="PTHR13930:SF0">
    <property type="entry name" value="S-ADENOSYL-L-METHIONINE-DEPENDENT TRNA 4-DEMETHYLWYOSINE SYNTHASE TYW1-RELATED"/>
    <property type="match status" value="1"/>
</dbReference>
<evidence type="ECO:0000256" key="8">
    <source>
        <dbReference type="ARBA" id="ARBA00022723"/>
    </source>
</evidence>
<evidence type="ECO:0000256" key="5">
    <source>
        <dbReference type="ARBA" id="ARBA00022485"/>
    </source>
</evidence>
<dbReference type="CDD" id="cd01335">
    <property type="entry name" value="Radical_SAM"/>
    <property type="match status" value="1"/>
</dbReference>
<evidence type="ECO:0000256" key="3">
    <source>
        <dbReference type="ARBA" id="ARBA00010115"/>
    </source>
</evidence>
<dbReference type="GO" id="GO:0046872">
    <property type="term" value="F:metal ion binding"/>
    <property type="evidence" value="ECO:0007669"/>
    <property type="project" value="UniProtKB-KW"/>
</dbReference>
<dbReference type="EMBL" id="KZ988743">
    <property type="protein sequence ID" value="RKP11651.1"/>
    <property type="molecule type" value="Genomic_DNA"/>
</dbReference>
<keyword evidence="7" id="KW-0819">tRNA processing</keyword>
<keyword evidence="6" id="KW-0949">S-adenosyl-L-methionine</keyword>
<dbReference type="InterPro" id="IPR058240">
    <property type="entry name" value="rSAM_sf"/>
</dbReference>
<evidence type="ECO:0000256" key="15">
    <source>
        <dbReference type="ARBA" id="ARBA00077859"/>
    </source>
</evidence>
<feature type="region of interest" description="Disordered" evidence="16">
    <location>
        <begin position="1"/>
        <end position="70"/>
    </location>
</feature>
<comment type="similarity">
    <text evidence="3">Belongs to the TYW1 family.</text>
</comment>
<keyword evidence="11" id="KW-0411">Iron-sulfur</keyword>
<dbReference type="InterPro" id="IPR013785">
    <property type="entry name" value="Aldolase_TIM"/>
</dbReference>
<dbReference type="EC" id="4.1.3.44" evidence="4"/>
<dbReference type="Pfam" id="PF04055">
    <property type="entry name" value="Radical_SAM"/>
    <property type="match status" value="1"/>
</dbReference>
<dbReference type="AlphaFoldDB" id="A0A4P9Y0T0"/>
<feature type="domain" description="Radical SAM core" evidence="17">
    <location>
        <begin position="115"/>
        <end position="359"/>
    </location>
</feature>
<dbReference type="InterPro" id="IPR007197">
    <property type="entry name" value="rSAM"/>
</dbReference>
<keyword evidence="5" id="KW-0004">4Fe-4S</keyword>
<feature type="compositionally biased region" description="Acidic residues" evidence="16">
    <location>
        <begin position="1"/>
        <end position="39"/>
    </location>
</feature>